<evidence type="ECO:0000313" key="8">
    <source>
        <dbReference type="Proteomes" id="UP000594263"/>
    </source>
</evidence>
<accession>A0A7N0TI56</accession>
<dbReference type="Proteomes" id="UP000594263">
    <property type="component" value="Unplaced"/>
</dbReference>
<feature type="region of interest" description="Disordered" evidence="5">
    <location>
        <begin position="1"/>
        <end position="23"/>
    </location>
</feature>
<dbReference type="InterPro" id="IPR032308">
    <property type="entry name" value="TDBD"/>
</dbReference>
<evidence type="ECO:0000256" key="2">
    <source>
        <dbReference type="ARBA" id="ARBA00006081"/>
    </source>
</evidence>
<dbReference type="Gramene" id="Kaladp0037s0528.2.v1.1">
    <property type="protein sequence ID" value="Kaladp0037s0528.2.v1.1"/>
    <property type="gene ID" value="Kaladp0037s0528.v1.1"/>
</dbReference>
<dbReference type="EnsemblPlants" id="Kaladp0037s0528.3.v1.1">
    <property type="protein sequence ID" value="Kaladp0037s0528.3.v1.1"/>
    <property type="gene ID" value="Kaladp0037s0528.v1.1"/>
</dbReference>
<feature type="region of interest" description="Disordered" evidence="5">
    <location>
        <begin position="116"/>
        <end position="148"/>
    </location>
</feature>
<feature type="compositionally biased region" description="Low complexity" evidence="5">
    <location>
        <begin position="7"/>
        <end position="20"/>
    </location>
</feature>
<dbReference type="Gramene" id="Kaladp0037s0528.1.v1.1">
    <property type="protein sequence ID" value="Kaladp0037s0528.1.v1.1"/>
    <property type="gene ID" value="Kaladp0037s0528.v1.1"/>
</dbReference>
<dbReference type="InterPro" id="IPR031307">
    <property type="entry name" value="Ninja_fam"/>
</dbReference>
<proteinExistence type="inferred from homology"/>
<evidence type="ECO:0000313" key="7">
    <source>
        <dbReference type="EnsemblPlants" id="Kaladp0037s0528.2.v1.1"/>
    </source>
</evidence>
<organism evidence="7 8">
    <name type="scientific">Kalanchoe fedtschenkoi</name>
    <name type="common">Lavender scallops</name>
    <name type="synonym">South American air plant</name>
    <dbReference type="NCBI Taxonomy" id="63787"/>
    <lineage>
        <taxon>Eukaryota</taxon>
        <taxon>Viridiplantae</taxon>
        <taxon>Streptophyta</taxon>
        <taxon>Embryophyta</taxon>
        <taxon>Tracheophyta</taxon>
        <taxon>Spermatophyta</taxon>
        <taxon>Magnoliopsida</taxon>
        <taxon>eudicotyledons</taxon>
        <taxon>Gunneridae</taxon>
        <taxon>Pentapetalae</taxon>
        <taxon>Saxifragales</taxon>
        <taxon>Crassulaceae</taxon>
        <taxon>Kalanchoe</taxon>
    </lineage>
</organism>
<feature type="region of interest" description="Disordered" evidence="5">
    <location>
        <begin position="295"/>
        <end position="333"/>
    </location>
</feature>
<evidence type="ECO:0000256" key="5">
    <source>
        <dbReference type="SAM" id="MobiDB-lite"/>
    </source>
</evidence>
<dbReference type="GO" id="GO:0045892">
    <property type="term" value="P:negative regulation of DNA-templated transcription"/>
    <property type="evidence" value="ECO:0007669"/>
    <property type="project" value="EnsemblPlants"/>
</dbReference>
<keyword evidence="3 4" id="KW-0539">Nucleus</keyword>
<dbReference type="AlphaFoldDB" id="A0A7N0TI56"/>
<comment type="function">
    <text evidence="4">Acts as a negative regulator of abscisic acid (ABA) response.</text>
</comment>
<dbReference type="Gramene" id="Kaladp0037s0528.6.v1.1">
    <property type="protein sequence ID" value="Kaladp0037s0528.6.v1.1"/>
    <property type="gene ID" value="Kaladp0037s0528.v1.1"/>
</dbReference>
<dbReference type="Pfam" id="PF16135">
    <property type="entry name" value="TDBD"/>
    <property type="match status" value="1"/>
</dbReference>
<dbReference type="GO" id="GO:0005634">
    <property type="term" value="C:nucleus"/>
    <property type="evidence" value="ECO:0007669"/>
    <property type="project" value="UniProtKB-SubCell"/>
</dbReference>
<comment type="subcellular location">
    <subcellularLocation>
        <location evidence="1 4">Nucleus</location>
    </subcellularLocation>
</comment>
<name>A0A7N0TI56_KALFE</name>
<reference evidence="7" key="1">
    <citation type="submission" date="2021-01" db="UniProtKB">
        <authorList>
            <consortium name="EnsemblPlants"/>
        </authorList>
    </citation>
    <scope>IDENTIFICATION</scope>
</reference>
<dbReference type="Gramene" id="Kaladp0037s0528.3.v1.1">
    <property type="protein sequence ID" value="Kaladp0037s0528.3.v1.1"/>
    <property type="gene ID" value="Kaladp0037s0528.v1.1"/>
</dbReference>
<feature type="compositionally biased region" description="Polar residues" evidence="5">
    <location>
        <begin position="135"/>
        <end position="145"/>
    </location>
</feature>
<dbReference type="PANTHER" id="PTHR31413:SF12">
    <property type="entry name" value="AFP HOMOLOG 2"/>
    <property type="match status" value="1"/>
</dbReference>
<protein>
    <recommendedName>
        <fullName evidence="4">Ninja-family protein</fullName>
    </recommendedName>
    <alternativeName>
        <fullName evidence="4">ABI-binding protein</fullName>
    </alternativeName>
</protein>
<dbReference type="EnsemblPlants" id="Kaladp0037s0528.4.v1.1">
    <property type="protein sequence ID" value="Kaladp0037s0528.4.v1.1"/>
    <property type="gene ID" value="Kaladp0037s0528.v1.1"/>
</dbReference>
<dbReference type="Gramene" id="Kaladp0037s0528.5.v1.1">
    <property type="protein sequence ID" value="Kaladp0037s0528.5.v1.1"/>
    <property type="gene ID" value="Kaladp0037s0528.v1.1"/>
</dbReference>
<comment type="similarity">
    <text evidence="2 4">Belongs to the Ninja family.</text>
</comment>
<feature type="region of interest" description="Disordered" evidence="5">
    <location>
        <begin position="423"/>
        <end position="449"/>
    </location>
</feature>
<dbReference type="Gramene" id="Kaladp0037s0528.4.v1.1">
    <property type="protein sequence ID" value="Kaladp0037s0528.4.v1.1"/>
    <property type="gene ID" value="Kaladp0037s0528.v1.1"/>
</dbReference>
<dbReference type="OMA" id="PVMFGYP"/>
<evidence type="ECO:0000256" key="4">
    <source>
        <dbReference type="RuleBase" id="RU369029"/>
    </source>
</evidence>
<feature type="compositionally biased region" description="Basic and acidic residues" evidence="5">
    <location>
        <begin position="306"/>
        <end position="324"/>
    </location>
</feature>
<dbReference type="EnsemblPlants" id="Kaladp0037s0528.1.v1.1">
    <property type="protein sequence ID" value="Kaladp0037s0528.1.v1.1"/>
    <property type="gene ID" value="Kaladp0037s0528.v1.1"/>
</dbReference>
<dbReference type="EnsemblPlants" id="Kaladp0037s0528.2.v1.1">
    <property type="protein sequence ID" value="Kaladp0037s0528.2.v1.1"/>
    <property type="gene ID" value="Kaladp0037s0528.v1.1"/>
</dbReference>
<dbReference type="EnsemblPlants" id="Kaladp0037s0528.6.v1.1">
    <property type="protein sequence ID" value="Kaladp0037s0528.6.v1.1"/>
    <property type="gene ID" value="Kaladp0037s0528.v1.1"/>
</dbReference>
<dbReference type="EnsemblPlants" id="Kaladp0037s0528.5.v1.1">
    <property type="protein sequence ID" value="Kaladp0037s0528.5.v1.1"/>
    <property type="gene ID" value="Kaladp0037s0528.v1.1"/>
</dbReference>
<dbReference type="GO" id="GO:0009867">
    <property type="term" value="P:jasmonic acid mediated signaling pathway"/>
    <property type="evidence" value="ECO:0007669"/>
    <property type="project" value="EnsemblPlants"/>
</dbReference>
<sequence length="449" mass="48158">MDEENGLDLGLGLSCGDSSSKSVTKNAGTLIIPTDDGDKGNGVLEGFKSFIQAANEKQDADVENQPDDIAKSQGNFFEKLSMAANNKRTNDHEDGLVSYTPNNRKLIFNELNDQKMHESEVQHAGPQDREKKSHISITTDDGSTAENEDVAESEVECSTSMLITNHVTTSMNVIEAEGTKSLNPASKHESLIGSMNYNAPYAVRPTSIMNTPSYPLQSIVQMLPPANGERPVTSPNSQMEFRYSPAQLPILTRDHTWGMLTRLQQPNPSNVGRIADNTGIASERQINDMQKCQVSGQVPPAGLSEATHESGSKRSRDDIRKVAGEDDGSNRTTIKFKDRAAAAQSTSGVPHVGSVIRPGIAADVKFGGSGSHPNLPWVSTTGSGTNGRTISGVTYRFSPNQIKIVCACHGSHMTPEEFVRHASDEHSNPNTSGGIGVFPNDNPAASAQS</sequence>
<dbReference type="PANTHER" id="PTHR31413">
    <property type="entry name" value="AFP HOMOLOG 2"/>
    <property type="match status" value="1"/>
</dbReference>
<evidence type="ECO:0000259" key="6">
    <source>
        <dbReference type="Pfam" id="PF16135"/>
    </source>
</evidence>
<feature type="domain" description="Tify" evidence="6">
    <location>
        <begin position="403"/>
        <end position="430"/>
    </location>
</feature>
<evidence type="ECO:0000256" key="3">
    <source>
        <dbReference type="ARBA" id="ARBA00023242"/>
    </source>
</evidence>
<evidence type="ECO:0000256" key="1">
    <source>
        <dbReference type="ARBA" id="ARBA00004123"/>
    </source>
</evidence>
<keyword evidence="8" id="KW-1185">Reference proteome</keyword>
<dbReference type="GO" id="GO:1901371">
    <property type="term" value="P:regulation of leaf morphogenesis"/>
    <property type="evidence" value="ECO:0007669"/>
    <property type="project" value="EnsemblPlants"/>
</dbReference>
<feature type="compositionally biased region" description="Basic and acidic residues" evidence="5">
    <location>
        <begin position="116"/>
        <end position="133"/>
    </location>
</feature>